<dbReference type="SMART" id="SM00175">
    <property type="entry name" value="RAB"/>
    <property type="match status" value="1"/>
</dbReference>
<evidence type="ECO:0000256" key="5">
    <source>
        <dbReference type="ARBA" id="ARBA00022552"/>
    </source>
</evidence>
<reference evidence="22" key="1">
    <citation type="submission" date="2021-06" db="EMBL/GenBank/DDBJ databases">
        <title>Candida auris outbreak in lebanese hospital.</title>
        <authorList>
            <person name="Finianos M."/>
        </authorList>
    </citation>
    <scope>NUCLEOTIDE SEQUENCE</scope>
    <source>
        <strain evidence="22">CA7LBN</strain>
    </source>
</reference>
<feature type="region of interest" description="Disordered" evidence="20">
    <location>
        <begin position="232"/>
        <end position="259"/>
    </location>
</feature>
<organism evidence="22">
    <name type="scientific">Candidozyma auris</name>
    <name type="common">Yeast</name>
    <name type="synonym">Candida auris</name>
    <dbReference type="NCBI Taxonomy" id="498019"/>
    <lineage>
        <taxon>Eukaryota</taxon>
        <taxon>Fungi</taxon>
        <taxon>Dikarya</taxon>
        <taxon>Ascomycota</taxon>
        <taxon>Saccharomycotina</taxon>
        <taxon>Pichiomycetes</taxon>
        <taxon>Metschnikowiaceae</taxon>
        <taxon>Candidozyma</taxon>
    </lineage>
</organism>
<evidence type="ECO:0000256" key="3">
    <source>
        <dbReference type="ARBA" id="ARBA00008398"/>
    </source>
</evidence>
<dbReference type="GO" id="GO:0006270">
    <property type="term" value="P:DNA replication initiation"/>
    <property type="evidence" value="ECO:0007669"/>
    <property type="project" value="TreeGrafter"/>
</dbReference>
<keyword evidence="8" id="KW-0479">Metal-binding</keyword>
<dbReference type="InterPro" id="IPR003959">
    <property type="entry name" value="ATPase_AAA_core"/>
</dbReference>
<dbReference type="EMBL" id="CP076752">
    <property type="protein sequence ID" value="QWW24934.1"/>
    <property type="molecule type" value="Genomic_DNA"/>
</dbReference>
<dbReference type="GO" id="GO:0003924">
    <property type="term" value="F:GTPase activity"/>
    <property type="evidence" value="ECO:0007669"/>
    <property type="project" value="InterPro"/>
</dbReference>
<feature type="compositionally biased region" description="Acidic residues" evidence="20">
    <location>
        <begin position="1134"/>
        <end position="1144"/>
    </location>
</feature>
<sequence length="1182" mass="132890">MESSESQSNQVALKIGLIGDSQIGKTSLMVKYVEGSFDEDYIQTLGVNFMDKKIQIRNTHITFSIWDLGGQKEFINMLPLVSNDAVAILFMFDLTRKSTLNSIKEWYRQVRGFNKTAIPFLVGTKYDEFIDLSPQDQTEITNQAKKFGRAMRSPVVFCSTSHSINIQKIFKIILSKAFDLKLNIDEIVNVGEPILIYKKDGAVHFNVTLDLSLLAMAKRQRDLDEEGWTLLIEEHESSPSAEPSTPTRRTRRRGNSSEPSYVKLERQEDGLRIQTGDCLLISGDQSSIFMITSIKLGLKALVELSGAQFMHPSMLSEDAKKGEVFERNEIFITPEIVSLHVKDIVDKVQVLTSTEYFEVVLDDSSASNLFLCQRASDFRGERLSETFDFSNLRALIVKDYMAGINFIAENTSEIISPKKRKSMPISLQDRLQDTTSPSRRQYTEPDSEISDSDEFVKQESDEDSEDLDSEEEAKVVTESPTKKRKKAPGGSPIKKEATASPLKRGTSSRAKLQGVLSPLKKGFKVKTGSVPESLPSLSRGGSQTSPIGIDTSSEAFKELKEKLHTSMKVNSLPAREEEWIAVYTNVENAIQTQTGSCIYVSGTPGVGKTATIREVMETLRSTVGEGGLNDFDYLEINCLKLLSPASAYEKLWEFISGIKVTPSNAALLLEDHFSRNSPDESRRPLVVLLDELDQIVTKTQAVMYNFFNWPTYPNSKLVIIAVANTMDLPERVLTNKISSRLGLRRIQFVGYTFEQLGTIIAHRLTMLSKEHRRKVKVSDDAVGFASRKVASVSGDARRALTICRRAVEIAEQEFLEAGTNLHLPESEQTFTIQIGHISKAINETVNSPIAQLLNQLSFESKLILVGILLRMRRSGMAENTLGDIMDEMKNSLELLTSKDSATALQKLETHESFADFCYGKPRNIRVHDMSFLVNQLEELGIIAQQNIRSERYRLVSLNISEDEVLSALRRDQLVALSNMMRAIDPTDFVRAESDKQSLRFDDEKQQAKFELGVCMAVYKWEELNIAVENSWGGPNSAEKRDWLSGVVIDLFEEKAVDNILIEETLLFAMVDEFDTEIDNDSALEIAALILKLYKECAAKNYATIDDLYEKFQQKKSNTATQKIKIETDPNNPSSDEEDEEDNENDVPQLVEKIEDTHIDEAPKGPVVDDDGFELVQKKGRRR</sequence>
<comment type="similarity">
    <text evidence="3 19">Belongs to the ORC1 family.</text>
</comment>
<dbReference type="SUPFAM" id="SSF82061">
    <property type="entry name" value="BAH domain"/>
    <property type="match status" value="1"/>
</dbReference>
<dbReference type="InterPro" id="IPR050311">
    <property type="entry name" value="ORC1/CDC6"/>
</dbReference>
<feature type="compositionally biased region" description="Basic and acidic residues" evidence="20">
    <location>
        <begin position="1151"/>
        <end position="1162"/>
    </location>
</feature>
<dbReference type="InterPro" id="IPR017231">
    <property type="entry name" value="Small_GTPase_Tem1/Spg1"/>
</dbReference>
<dbReference type="GO" id="GO:0005525">
    <property type="term" value="F:GTP binding"/>
    <property type="evidence" value="ECO:0007669"/>
    <property type="project" value="UniProtKB-KW"/>
</dbReference>
<dbReference type="CDD" id="cd00009">
    <property type="entry name" value="AAA"/>
    <property type="match status" value="1"/>
</dbReference>
<dbReference type="SMART" id="SM00382">
    <property type="entry name" value="AAA"/>
    <property type="match status" value="1"/>
</dbReference>
<evidence type="ECO:0000256" key="16">
    <source>
        <dbReference type="ARBA" id="ARBA00023306"/>
    </source>
</evidence>
<dbReference type="Gene3D" id="2.30.30.490">
    <property type="match status" value="1"/>
</dbReference>
<dbReference type="GO" id="GO:0090068">
    <property type="term" value="P:positive regulation of cell cycle process"/>
    <property type="evidence" value="ECO:0007669"/>
    <property type="project" value="UniProtKB-ARBA"/>
</dbReference>
<dbReference type="GO" id="GO:0005816">
    <property type="term" value="C:spindle pole body"/>
    <property type="evidence" value="ECO:0007669"/>
    <property type="project" value="UniProtKB-ARBA"/>
</dbReference>
<dbReference type="GO" id="GO:0003682">
    <property type="term" value="F:chromatin binding"/>
    <property type="evidence" value="ECO:0007669"/>
    <property type="project" value="InterPro"/>
</dbReference>
<dbReference type="InterPro" id="IPR041083">
    <property type="entry name" value="AAA_lid_10"/>
</dbReference>
<keyword evidence="10" id="KW-0498">Mitosis</keyword>
<dbReference type="SMART" id="SM00174">
    <property type="entry name" value="RHO"/>
    <property type="match status" value="1"/>
</dbReference>
<keyword evidence="14" id="KW-0342">GTP-binding</keyword>
<dbReference type="InterPro" id="IPR005225">
    <property type="entry name" value="Small_GTP-bd"/>
</dbReference>
<dbReference type="GO" id="GO:0006364">
    <property type="term" value="P:rRNA processing"/>
    <property type="evidence" value="ECO:0007669"/>
    <property type="project" value="UniProtKB-KW"/>
</dbReference>
<dbReference type="InterPro" id="IPR001806">
    <property type="entry name" value="Small_GTPase"/>
</dbReference>
<dbReference type="AlphaFoldDB" id="A0A8F2W3B0"/>
<keyword evidence="12" id="KW-0460">Magnesium</keyword>
<feature type="region of interest" description="Disordered" evidence="20">
    <location>
        <begin position="419"/>
        <end position="514"/>
    </location>
</feature>
<dbReference type="Pfam" id="PF17872">
    <property type="entry name" value="AAA_lid_10"/>
    <property type="match status" value="1"/>
</dbReference>
<dbReference type="InterPro" id="IPR027417">
    <property type="entry name" value="P-loop_NTPase"/>
</dbReference>
<dbReference type="Gene3D" id="3.40.50.300">
    <property type="entry name" value="P-loop containing nucleotide triphosphate hydrolases"/>
    <property type="match status" value="2"/>
</dbReference>
<evidence type="ECO:0000259" key="21">
    <source>
        <dbReference type="PROSITE" id="PS51038"/>
    </source>
</evidence>
<comment type="similarity">
    <text evidence="2">Belongs to the TSR2 family.</text>
</comment>
<name>A0A8F2W3B0_CANAR</name>
<evidence type="ECO:0000256" key="1">
    <source>
        <dbReference type="ARBA" id="ARBA00004123"/>
    </source>
</evidence>
<dbReference type="FunFam" id="3.40.50.300:FF:000199">
    <property type="entry name" value="Origin recognition complex subunit 1"/>
    <property type="match status" value="1"/>
</dbReference>
<evidence type="ECO:0000256" key="19">
    <source>
        <dbReference type="RuleBase" id="RU365058"/>
    </source>
</evidence>
<keyword evidence="7 19" id="KW-0235">DNA replication</keyword>
<accession>A0A8F2W3B0</accession>
<dbReference type="FunFam" id="1.10.8.60:FF:000274">
    <property type="entry name" value="Origin recognition complex subunit 1"/>
    <property type="match status" value="1"/>
</dbReference>
<keyword evidence="5" id="KW-0698">rRNA processing</keyword>
<feature type="compositionally biased region" description="Low complexity" evidence="20">
    <location>
        <begin position="238"/>
        <end position="247"/>
    </location>
</feature>
<evidence type="ECO:0000256" key="9">
    <source>
        <dbReference type="ARBA" id="ARBA00022741"/>
    </source>
</evidence>
<evidence type="ECO:0000256" key="12">
    <source>
        <dbReference type="ARBA" id="ARBA00022842"/>
    </source>
</evidence>
<evidence type="ECO:0000313" key="22">
    <source>
        <dbReference type="EMBL" id="QWW24934.1"/>
    </source>
</evidence>
<dbReference type="CDD" id="cd04128">
    <property type="entry name" value="Spg1"/>
    <property type="match status" value="1"/>
</dbReference>
<feature type="domain" description="BAH" evidence="21">
    <location>
        <begin position="271"/>
        <end position="387"/>
    </location>
</feature>
<evidence type="ECO:0000256" key="15">
    <source>
        <dbReference type="ARBA" id="ARBA00023242"/>
    </source>
</evidence>
<feature type="compositionally biased region" description="Acidic residues" evidence="20">
    <location>
        <begin position="460"/>
        <end position="471"/>
    </location>
</feature>
<dbReference type="Pfam" id="PF10273">
    <property type="entry name" value="WGG"/>
    <property type="match status" value="1"/>
</dbReference>
<dbReference type="SUPFAM" id="SSF52540">
    <property type="entry name" value="P-loop containing nucleoside triphosphate hydrolases"/>
    <property type="match status" value="2"/>
</dbReference>
<evidence type="ECO:0000256" key="4">
    <source>
        <dbReference type="ARBA" id="ARBA00019081"/>
    </source>
</evidence>
<dbReference type="InterPro" id="IPR048867">
    <property type="entry name" value="WHD_ORC1"/>
</dbReference>
<keyword evidence="9 19" id="KW-0547">Nucleotide-binding</keyword>
<keyword evidence="11 19" id="KW-0067">ATP-binding</keyword>
<keyword evidence="13 19" id="KW-0238">DNA-binding</keyword>
<dbReference type="GO" id="GO:0033314">
    <property type="term" value="P:mitotic DNA replication checkpoint signaling"/>
    <property type="evidence" value="ECO:0007669"/>
    <property type="project" value="TreeGrafter"/>
</dbReference>
<dbReference type="GO" id="GO:0005524">
    <property type="term" value="F:ATP binding"/>
    <property type="evidence" value="ECO:0007669"/>
    <property type="project" value="UniProtKB-KW"/>
</dbReference>
<evidence type="ECO:0000256" key="11">
    <source>
        <dbReference type="ARBA" id="ARBA00022840"/>
    </source>
</evidence>
<evidence type="ECO:0000256" key="17">
    <source>
        <dbReference type="ARBA" id="ARBA00053599"/>
    </source>
</evidence>
<evidence type="ECO:0000256" key="2">
    <source>
        <dbReference type="ARBA" id="ARBA00006524"/>
    </source>
</evidence>
<dbReference type="FunFam" id="3.40.50.300:FF:000330">
    <property type="entry name" value="Septum-promoting GTP-binding protein 1"/>
    <property type="match status" value="1"/>
</dbReference>
<dbReference type="PANTHER" id="PTHR10763:SF23">
    <property type="entry name" value="ORIGIN RECOGNITION COMPLEX SUBUNIT 1"/>
    <property type="match status" value="1"/>
</dbReference>
<dbReference type="InterPro" id="IPR001025">
    <property type="entry name" value="BAH_dom"/>
</dbReference>
<dbReference type="GO" id="GO:0046872">
    <property type="term" value="F:metal ion binding"/>
    <property type="evidence" value="ECO:0007669"/>
    <property type="project" value="UniProtKB-KW"/>
</dbReference>
<comment type="function">
    <text evidence="17">Component of the origin recognition complex (ORC) that binds origins of replication. It has a role in both chromosomal replication and mating type transcriptional silencing. Binds to the ARS consensus sequence (ACS) of origins of replication in an ATP-dependent manner.</text>
</comment>
<dbReference type="GO" id="GO:0005664">
    <property type="term" value="C:nuclear origin of replication recognition complex"/>
    <property type="evidence" value="ECO:0007669"/>
    <property type="project" value="TreeGrafter"/>
</dbReference>
<dbReference type="CDD" id="cd18139">
    <property type="entry name" value="HLD_clamp_RarA"/>
    <property type="match status" value="1"/>
</dbReference>
<evidence type="ECO:0000256" key="8">
    <source>
        <dbReference type="ARBA" id="ARBA00022723"/>
    </source>
</evidence>
<keyword evidence="15 19" id="KW-0539">Nucleus</keyword>
<comment type="subunit">
    <text evidence="18 19">ORC is composed of six subunits.</text>
</comment>
<proteinExistence type="inferred from homology"/>
<gene>
    <name evidence="22" type="ORF">CA7LBN_003791</name>
</gene>
<evidence type="ECO:0000256" key="7">
    <source>
        <dbReference type="ARBA" id="ARBA00022705"/>
    </source>
</evidence>
<dbReference type="InterPro" id="IPR043151">
    <property type="entry name" value="BAH_sf"/>
</dbReference>
<evidence type="ECO:0000256" key="14">
    <source>
        <dbReference type="ARBA" id="ARBA00023134"/>
    </source>
</evidence>
<comment type="function">
    <text evidence="19">Component of the origin recognition complex (ORC) that binds origins of replication. DNA-binding is ATP-dependent, however specific DNA sequences that define origins of replication have not been identified so far. ORC is required to assemble the pre-replication complex necessary to initiate DNA replication.</text>
</comment>
<dbReference type="NCBIfam" id="TIGR00231">
    <property type="entry name" value="small_GTP"/>
    <property type="match status" value="1"/>
</dbReference>
<dbReference type="GO" id="GO:0051301">
    <property type="term" value="P:cell division"/>
    <property type="evidence" value="ECO:0007669"/>
    <property type="project" value="UniProtKB-KW"/>
</dbReference>
<dbReference type="GO" id="GO:0003688">
    <property type="term" value="F:DNA replication origin binding"/>
    <property type="evidence" value="ECO:0007669"/>
    <property type="project" value="TreeGrafter"/>
</dbReference>
<evidence type="ECO:0000256" key="13">
    <source>
        <dbReference type="ARBA" id="ARBA00023125"/>
    </source>
</evidence>
<dbReference type="PROSITE" id="PS51038">
    <property type="entry name" value="BAH"/>
    <property type="match status" value="1"/>
</dbReference>
<keyword evidence="16" id="KW-0131">Cell cycle</keyword>
<dbReference type="PRINTS" id="PR00449">
    <property type="entry name" value="RASTRNSFRMNG"/>
</dbReference>
<dbReference type="PROSITE" id="PS51419">
    <property type="entry name" value="RAB"/>
    <property type="match status" value="1"/>
</dbReference>
<dbReference type="GO" id="GO:0016887">
    <property type="term" value="F:ATP hydrolysis activity"/>
    <property type="evidence" value="ECO:0007669"/>
    <property type="project" value="InterPro"/>
</dbReference>
<dbReference type="Proteomes" id="UP000825438">
    <property type="component" value="Chromosome IV"/>
</dbReference>
<keyword evidence="6" id="KW-0132">Cell division</keyword>
<dbReference type="InterPro" id="IPR019398">
    <property type="entry name" value="Pre-rRNA_process_TSR2"/>
</dbReference>
<dbReference type="SMART" id="SM00173">
    <property type="entry name" value="RAS"/>
    <property type="match status" value="1"/>
</dbReference>
<dbReference type="InterPro" id="IPR003593">
    <property type="entry name" value="AAA+_ATPase"/>
</dbReference>
<evidence type="ECO:0000256" key="6">
    <source>
        <dbReference type="ARBA" id="ARBA00022618"/>
    </source>
</evidence>
<feature type="region of interest" description="Disordered" evidence="20">
    <location>
        <begin position="1118"/>
        <end position="1182"/>
    </location>
</feature>
<dbReference type="Pfam" id="PF21312">
    <property type="entry name" value="WHD_ORC1"/>
    <property type="match status" value="1"/>
</dbReference>
<evidence type="ECO:0000256" key="10">
    <source>
        <dbReference type="ARBA" id="ARBA00022776"/>
    </source>
</evidence>
<evidence type="ECO:0000256" key="20">
    <source>
        <dbReference type="SAM" id="MobiDB-lite"/>
    </source>
</evidence>
<dbReference type="Pfam" id="PF00004">
    <property type="entry name" value="AAA"/>
    <property type="match status" value="1"/>
</dbReference>
<dbReference type="Pfam" id="PF00071">
    <property type="entry name" value="Ras"/>
    <property type="match status" value="1"/>
</dbReference>
<protein>
    <recommendedName>
        <fullName evidence="4 19">Origin recognition complex subunit 1</fullName>
    </recommendedName>
</protein>
<evidence type="ECO:0000256" key="18">
    <source>
        <dbReference type="ARBA" id="ARBA00062293"/>
    </source>
</evidence>
<comment type="subcellular location">
    <subcellularLocation>
        <location evidence="1 19">Nucleus</location>
    </subcellularLocation>
</comment>
<dbReference type="Gene3D" id="1.10.8.60">
    <property type="match status" value="1"/>
</dbReference>
<dbReference type="PANTHER" id="PTHR10763">
    <property type="entry name" value="CELL DIVISION CONTROL PROTEIN 6-RELATED"/>
    <property type="match status" value="1"/>
</dbReference>